<protein>
    <submittedName>
        <fullName evidence="1">Uncharacterized protein</fullName>
    </submittedName>
</protein>
<gene>
    <name evidence="1" type="ORF">TNCT_476311</name>
</gene>
<name>A0A8X6L4K3_TRICU</name>
<dbReference type="OrthoDB" id="10524102at2759"/>
<keyword evidence="2" id="KW-1185">Reference proteome</keyword>
<reference evidence="1" key="1">
    <citation type="submission" date="2020-07" db="EMBL/GenBank/DDBJ databases">
        <title>Multicomponent nature underlies the extraordinary mechanical properties of spider dragline silk.</title>
        <authorList>
            <person name="Kono N."/>
            <person name="Nakamura H."/>
            <person name="Mori M."/>
            <person name="Yoshida Y."/>
            <person name="Ohtoshi R."/>
            <person name="Malay A.D."/>
            <person name="Moran D.A.P."/>
            <person name="Tomita M."/>
            <person name="Numata K."/>
            <person name="Arakawa K."/>
        </authorList>
    </citation>
    <scope>NUCLEOTIDE SEQUENCE</scope>
</reference>
<proteinExistence type="predicted"/>
<accession>A0A8X6L4K3</accession>
<evidence type="ECO:0000313" key="1">
    <source>
        <dbReference type="EMBL" id="GFQ93558.1"/>
    </source>
</evidence>
<dbReference type="AlphaFoldDB" id="A0A8X6L4K3"/>
<organism evidence="1 2">
    <name type="scientific">Trichonephila clavata</name>
    <name type="common">Joro spider</name>
    <name type="synonym">Nephila clavata</name>
    <dbReference type="NCBI Taxonomy" id="2740835"/>
    <lineage>
        <taxon>Eukaryota</taxon>
        <taxon>Metazoa</taxon>
        <taxon>Ecdysozoa</taxon>
        <taxon>Arthropoda</taxon>
        <taxon>Chelicerata</taxon>
        <taxon>Arachnida</taxon>
        <taxon>Araneae</taxon>
        <taxon>Araneomorphae</taxon>
        <taxon>Entelegynae</taxon>
        <taxon>Araneoidea</taxon>
        <taxon>Nephilidae</taxon>
        <taxon>Trichonephila</taxon>
    </lineage>
</organism>
<evidence type="ECO:0000313" key="2">
    <source>
        <dbReference type="Proteomes" id="UP000887116"/>
    </source>
</evidence>
<dbReference type="Proteomes" id="UP000887116">
    <property type="component" value="Unassembled WGS sequence"/>
</dbReference>
<comment type="caution">
    <text evidence="1">The sequence shown here is derived from an EMBL/GenBank/DDBJ whole genome shotgun (WGS) entry which is preliminary data.</text>
</comment>
<sequence>MLDEQEVMLDHPVERCETFLCRREDFVCLKPVCETPRKALGKQFVKGVRQGDWTPIINNTEIATFEDEDSGGFFPLRWDLFQLEADVEYSTNNR</sequence>
<dbReference type="EMBL" id="BMAO01024173">
    <property type="protein sequence ID" value="GFQ93558.1"/>
    <property type="molecule type" value="Genomic_DNA"/>
</dbReference>